<protein>
    <submittedName>
        <fullName evidence="1">12594_t:CDS:1</fullName>
    </submittedName>
</protein>
<dbReference type="OrthoDB" id="3171351at2759"/>
<evidence type="ECO:0000313" key="1">
    <source>
        <dbReference type="EMBL" id="CAI2201089.1"/>
    </source>
</evidence>
<dbReference type="AlphaFoldDB" id="A0A9W4TDQ8"/>
<accession>A0A9W4TDQ8</accession>
<evidence type="ECO:0000313" key="2">
    <source>
        <dbReference type="Proteomes" id="UP001153678"/>
    </source>
</evidence>
<sequence>QINVLDELDYTGISLDKKQQTSENLDKMVDNHYYIMSSSANNKTMLHLTQKQTCELKIKLFAFWR</sequence>
<gene>
    <name evidence="1" type="ORF">FWILDA_LOCUS19892</name>
</gene>
<dbReference type="EMBL" id="CAMKVN010026463">
    <property type="protein sequence ID" value="CAI2201089.1"/>
    <property type="molecule type" value="Genomic_DNA"/>
</dbReference>
<organism evidence="1 2">
    <name type="scientific">Funneliformis geosporum</name>
    <dbReference type="NCBI Taxonomy" id="1117311"/>
    <lineage>
        <taxon>Eukaryota</taxon>
        <taxon>Fungi</taxon>
        <taxon>Fungi incertae sedis</taxon>
        <taxon>Mucoromycota</taxon>
        <taxon>Glomeromycotina</taxon>
        <taxon>Glomeromycetes</taxon>
        <taxon>Glomerales</taxon>
        <taxon>Glomeraceae</taxon>
        <taxon>Funneliformis</taxon>
    </lineage>
</organism>
<proteinExistence type="predicted"/>
<comment type="caution">
    <text evidence="1">The sequence shown here is derived from an EMBL/GenBank/DDBJ whole genome shotgun (WGS) entry which is preliminary data.</text>
</comment>
<feature type="non-terminal residue" evidence="1">
    <location>
        <position position="1"/>
    </location>
</feature>
<name>A0A9W4TDQ8_9GLOM</name>
<reference evidence="1" key="1">
    <citation type="submission" date="2022-08" db="EMBL/GenBank/DDBJ databases">
        <authorList>
            <person name="Kallberg Y."/>
            <person name="Tangrot J."/>
            <person name="Rosling A."/>
        </authorList>
    </citation>
    <scope>NUCLEOTIDE SEQUENCE</scope>
    <source>
        <strain evidence="1">Wild A</strain>
    </source>
</reference>
<keyword evidence="2" id="KW-1185">Reference proteome</keyword>
<dbReference type="Proteomes" id="UP001153678">
    <property type="component" value="Unassembled WGS sequence"/>
</dbReference>
<feature type="non-terminal residue" evidence="1">
    <location>
        <position position="65"/>
    </location>
</feature>